<dbReference type="AlphaFoldDB" id="A0A0C9USR3"/>
<feature type="compositionally biased region" description="Polar residues" evidence="1">
    <location>
        <begin position="103"/>
        <end position="114"/>
    </location>
</feature>
<evidence type="ECO:0000313" key="2">
    <source>
        <dbReference type="EMBL" id="KIJ28270.1"/>
    </source>
</evidence>
<accession>A0A0C9USR3</accession>
<feature type="region of interest" description="Disordered" evidence="1">
    <location>
        <begin position="91"/>
        <end position="114"/>
    </location>
</feature>
<gene>
    <name evidence="2" type="ORF">M422DRAFT_270416</name>
</gene>
<sequence>MQWNDFIYQFSLIEEGEEPEYETMTDSERPVVERAGEPTLQPSDLIDKLANIRLSPREPSMPSERLLSQIVNGAEEAKEDEVVDNAKEEVVDEGPKEKDVEVNGTTPLTSDPSPWSTVLEPSEFVQLASMVEVKTGKLVFQRTDQRTLILTSKPRLLSVKVKGNSEGLIVKEDFSLSKDHEIAEPSSVITASNVSLKGDKALVVNNGDKSFTYTFSEPSEANLWVRTLQNQLGISNQ</sequence>
<dbReference type="EMBL" id="KN837310">
    <property type="protein sequence ID" value="KIJ28270.1"/>
    <property type="molecule type" value="Genomic_DNA"/>
</dbReference>
<dbReference type="HOGENOM" id="CLU_1171256_0_0_1"/>
<feature type="compositionally biased region" description="Basic and acidic residues" evidence="1">
    <location>
        <begin position="91"/>
        <end position="101"/>
    </location>
</feature>
<protein>
    <recommendedName>
        <fullName evidence="4">PH domain-containing protein</fullName>
    </recommendedName>
</protein>
<dbReference type="InterPro" id="IPR011993">
    <property type="entry name" value="PH-like_dom_sf"/>
</dbReference>
<evidence type="ECO:0000256" key="1">
    <source>
        <dbReference type="SAM" id="MobiDB-lite"/>
    </source>
</evidence>
<organism evidence="2 3">
    <name type="scientific">Sphaerobolus stellatus (strain SS14)</name>
    <dbReference type="NCBI Taxonomy" id="990650"/>
    <lineage>
        <taxon>Eukaryota</taxon>
        <taxon>Fungi</taxon>
        <taxon>Dikarya</taxon>
        <taxon>Basidiomycota</taxon>
        <taxon>Agaricomycotina</taxon>
        <taxon>Agaricomycetes</taxon>
        <taxon>Phallomycetidae</taxon>
        <taxon>Geastrales</taxon>
        <taxon>Sphaerobolaceae</taxon>
        <taxon>Sphaerobolus</taxon>
    </lineage>
</organism>
<reference evidence="2 3" key="1">
    <citation type="submission" date="2014-06" db="EMBL/GenBank/DDBJ databases">
        <title>Evolutionary Origins and Diversification of the Mycorrhizal Mutualists.</title>
        <authorList>
            <consortium name="DOE Joint Genome Institute"/>
            <consortium name="Mycorrhizal Genomics Consortium"/>
            <person name="Kohler A."/>
            <person name="Kuo A."/>
            <person name="Nagy L.G."/>
            <person name="Floudas D."/>
            <person name="Copeland A."/>
            <person name="Barry K.W."/>
            <person name="Cichocki N."/>
            <person name="Veneault-Fourrey C."/>
            <person name="LaButti K."/>
            <person name="Lindquist E.A."/>
            <person name="Lipzen A."/>
            <person name="Lundell T."/>
            <person name="Morin E."/>
            <person name="Murat C."/>
            <person name="Riley R."/>
            <person name="Ohm R."/>
            <person name="Sun H."/>
            <person name="Tunlid A."/>
            <person name="Henrissat B."/>
            <person name="Grigoriev I.V."/>
            <person name="Hibbett D.S."/>
            <person name="Martin F."/>
        </authorList>
    </citation>
    <scope>NUCLEOTIDE SEQUENCE [LARGE SCALE GENOMIC DNA]</scope>
    <source>
        <strain evidence="2 3">SS14</strain>
    </source>
</reference>
<dbReference type="Proteomes" id="UP000054279">
    <property type="component" value="Unassembled WGS sequence"/>
</dbReference>
<evidence type="ECO:0008006" key="4">
    <source>
        <dbReference type="Google" id="ProtNLM"/>
    </source>
</evidence>
<name>A0A0C9USR3_SPHS4</name>
<keyword evidence="3" id="KW-1185">Reference proteome</keyword>
<proteinExistence type="predicted"/>
<evidence type="ECO:0000313" key="3">
    <source>
        <dbReference type="Proteomes" id="UP000054279"/>
    </source>
</evidence>
<dbReference type="Gene3D" id="2.30.29.30">
    <property type="entry name" value="Pleckstrin-homology domain (PH domain)/Phosphotyrosine-binding domain (PTB)"/>
    <property type="match status" value="1"/>
</dbReference>